<sequence>SQPKRKLLEWESIKQALSFGIFGVLPKDAIHYLLYPELAAKTPVRATNAEFDLSEDEDDVIAEDIRQMKAHDVERWAAAKKSHTDKGKAVVVEEPKKKHVSRPKEKLLGANINAGMARLNRDTQKDSKKSPWEAVTLRNQKLMLRSGLPKKKRVVPPKRKLLALLLA</sequence>
<evidence type="ECO:0000313" key="2">
    <source>
        <dbReference type="Proteomes" id="UP001633002"/>
    </source>
</evidence>
<organism evidence="1 2">
    <name type="scientific">Riccia sorocarpa</name>
    <dbReference type="NCBI Taxonomy" id="122646"/>
    <lineage>
        <taxon>Eukaryota</taxon>
        <taxon>Viridiplantae</taxon>
        <taxon>Streptophyta</taxon>
        <taxon>Embryophyta</taxon>
        <taxon>Marchantiophyta</taxon>
        <taxon>Marchantiopsida</taxon>
        <taxon>Marchantiidae</taxon>
        <taxon>Marchantiales</taxon>
        <taxon>Ricciaceae</taxon>
        <taxon>Riccia</taxon>
    </lineage>
</organism>
<protein>
    <submittedName>
        <fullName evidence="1">Uncharacterized protein</fullName>
    </submittedName>
</protein>
<comment type="caution">
    <text evidence="1">The sequence shown here is derived from an EMBL/GenBank/DDBJ whole genome shotgun (WGS) entry which is preliminary data.</text>
</comment>
<dbReference type="Proteomes" id="UP001633002">
    <property type="component" value="Unassembled WGS sequence"/>
</dbReference>
<feature type="non-terminal residue" evidence="1">
    <location>
        <position position="167"/>
    </location>
</feature>
<dbReference type="AlphaFoldDB" id="A0ABD3HDL2"/>
<keyword evidence="2" id="KW-1185">Reference proteome</keyword>
<accession>A0ABD3HDL2</accession>
<dbReference type="EMBL" id="JBJQOH010000004">
    <property type="protein sequence ID" value="KAL3688604.1"/>
    <property type="molecule type" value="Genomic_DNA"/>
</dbReference>
<reference evidence="1 2" key="1">
    <citation type="submission" date="2024-09" db="EMBL/GenBank/DDBJ databases">
        <title>Chromosome-scale assembly of Riccia sorocarpa.</title>
        <authorList>
            <person name="Paukszto L."/>
        </authorList>
    </citation>
    <scope>NUCLEOTIDE SEQUENCE [LARGE SCALE GENOMIC DNA]</scope>
    <source>
        <strain evidence="1">LP-2024</strain>
        <tissue evidence="1">Aerial parts of the thallus</tissue>
    </source>
</reference>
<proteinExistence type="predicted"/>
<feature type="non-terminal residue" evidence="1">
    <location>
        <position position="1"/>
    </location>
</feature>
<name>A0ABD3HDL2_9MARC</name>
<gene>
    <name evidence="1" type="ORF">R1sor_014913</name>
</gene>
<evidence type="ECO:0000313" key="1">
    <source>
        <dbReference type="EMBL" id="KAL3688604.1"/>
    </source>
</evidence>